<protein>
    <submittedName>
        <fullName evidence="2">Uncharacterized protein</fullName>
    </submittedName>
</protein>
<dbReference type="Proteomes" id="UP000591131">
    <property type="component" value="Unassembled WGS sequence"/>
</dbReference>
<organism evidence="2 3">
    <name type="scientific">Perkinsus chesapeaki</name>
    <name type="common">Clam parasite</name>
    <name type="synonym">Perkinsus andrewsi</name>
    <dbReference type="NCBI Taxonomy" id="330153"/>
    <lineage>
        <taxon>Eukaryota</taxon>
        <taxon>Sar</taxon>
        <taxon>Alveolata</taxon>
        <taxon>Perkinsozoa</taxon>
        <taxon>Perkinsea</taxon>
        <taxon>Perkinsida</taxon>
        <taxon>Perkinsidae</taxon>
        <taxon>Perkinsus</taxon>
    </lineage>
</organism>
<feature type="coiled-coil region" evidence="1">
    <location>
        <begin position="111"/>
        <end position="165"/>
    </location>
</feature>
<comment type="caution">
    <text evidence="2">The sequence shown here is derived from an EMBL/GenBank/DDBJ whole genome shotgun (WGS) entry which is preliminary data.</text>
</comment>
<proteinExistence type="predicted"/>
<accession>A0A7J6MZS7</accession>
<evidence type="ECO:0000256" key="1">
    <source>
        <dbReference type="SAM" id="Coils"/>
    </source>
</evidence>
<gene>
    <name evidence="2" type="ORF">FOL47_003546</name>
</gene>
<keyword evidence="1" id="KW-0175">Coiled coil</keyword>
<reference evidence="2 3" key="1">
    <citation type="submission" date="2020-04" db="EMBL/GenBank/DDBJ databases">
        <title>Perkinsus chesapeaki whole genome sequence.</title>
        <authorList>
            <person name="Bogema D.R."/>
        </authorList>
    </citation>
    <scope>NUCLEOTIDE SEQUENCE [LARGE SCALE GENOMIC DNA]</scope>
    <source>
        <strain evidence="2">ATCC PRA-425</strain>
    </source>
</reference>
<name>A0A7J6MZS7_PERCH</name>
<dbReference type="OrthoDB" id="432936at2759"/>
<evidence type="ECO:0000313" key="3">
    <source>
        <dbReference type="Proteomes" id="UP000591131"/>
    </source>
</evidence>
<dbReference type="AlphaFoldDB" id="A0A7J6MZS7"/>
<sequence length="296" mass="32834">MSSIASDATGFLEAKVEALTMRVTNLESLYLPKLPTGALPSPMVLLSTMNRSLSECLELIEKTECELRDEINRVQNELASLLNSKTKESHLAVSDVLARTDSLEVARSEDANRLERVIKEMNSIKRHARQETQFLNKTESLGKQINDLRDQTDKLGDEVKSLSKKCTETDVRSCENHVLLTKVQERARVYEKAASREELFRLAAASTKSGQSINDKVESIRTALSALEASLAPRLTSFEARIEKLENVPVEPLSMKSFPDSYDQAVPTVPGVASLQKISLEVKNIARGGRDRAPHA</sequence>
<evidence type="ECO:0000313" key="2">
    <source>
        <dbReference type="EMBL" id="KAF4677095.1"/>
    </source>
</evidence>
<dbReference type="EMBL" id="JAAPAO010000021">
    <property type="protein sequence ID" value="KAF4677095.1"/>
    <property type="molecule type" value="Genomic_DNA"/>
</dbReference>
<keyword evidence="3" id="KW-1185">Reference proteome</keyword>